<feature type="compositionally biased region" description="Low complexity" evidence="5">
    <location>
        <begin position="15"/>
        <end position="25"/>
    </location>
</feature>
<dbReference type="PROSITE" id="PS50011">
    <property type="entry name" value="PROTEIN_KINASE_DOM"/>
    <property type="match status" value="1"/>
</dbReference>
<dbReference type="PROSITE" id="PS00108">
    <property type="entry name" value="PROTEIN_KINASE_ST"/>
    <property type="match status" value="1"/>
</dbReference>
<dbReference type="GO" id="GO:0004674">
    <property type="term" value="F:protein serine/threonine kinase activity"/>
    <property type="evidence" value="ECO:0007669"/>
    <property type="project" value="UniProtKB-KW"/>
</dbReference>
<accession>A0A0L0HLT8</accession>
<dbReference type="OrthoDB" id="289250at2759"/>
<dbReference type="Gene3D" id="1.10.510.10">
    <property type="entry name" value="Transferase(Phosphotransferase) domain 1"/>
    <property type="match status" value="1"/>
</dbReference>
<keyword evidence="8" id="KW-1185">Reference proteome</keyword>
<keyword evidence="2 3" id="KW-0067">ATP-binding</keyword>
<dbReference type="RefSeq" id="XP_016609818.1">
    <property type="nucleotide sequence ID" value="XM_016751834.1"/>
</dbReference>
<feature type="domain" description="Protein kinase" evidence="6">
    <location>
        <begin position="185"/>
        <end position="443"/>
    </location>
</feature>
<organism evidence="7 8">
    <name type="scientific">Spizellomyces punctatus (strain DAOM BR117)</name>
    <dbReference type="NCBI Taxonomy" id="645134"/>
    <lineage>
        <taxon>Eukaryota</taxon>
        <taxon>Fungi</taxon>
        <taxon>Fungi incertae sedis</taxon>
        <taxon>Chytridiomycota</taxon>
        <taxon>Chytridiomycota incertae sedis</taxon>
        <taxon>Chytridiomycetes</taxon>
        <taxon>Spizellomycetales</taxon>
        <taxon>Spizellomycetaceae</taxon>
        <taxon>Spizellomyces</taxon>
    </lineage>
</organism>
<evidence type="ECO:0000256" key="3">
    <source>
        <dbReference type="PROSITE-ProRule" id="PRU10141"/>
    </source>
</evidence>
<feature type="region of interest" description="Disordered" evidence="5">
    <location>
        <begin position="52"/>
        <end position="93"/>
    </location>
</feature>
<dbReference type="InterPro" id="IPR011009">
    <property type="entry name" value="Kinase-like_dom_sf"/>
</dbReference>
<dbReference type="eggNOG" id="KOG0586">
    <property type="taxonomic scope" value="Eukaryota"/>
</dbReference>
<keyword evidence="7" id="KW-0808">Transferase</keyword>
<dbReference type="SMART" id="SM00220">
    <property type="entry name" value="S_TKc"/>
    <property type="match status" value="1"/>
</dbReference>
<evidence type="ECO:0000256" key="1">
    <source>
        <dbReference type="ARBA" id="ARBA00022741"/>
    </source>
</evidence>
<comment type="similarity">
    <text evidence="4">Belongs to the protein kinase superfamily.</text>
</comment>
<evidence type="ECO:0000313" key="8">
    <source>
        <dbReference type="Proteomes" id="UP000053201"/>
    </source>
</evidence>
<keyword evidence="4" id="KW-0723">Serine/threonine-protein kinase</keyword>
<dbReference type="PANTHER" id="PTHR24346">
    <property type="entry name" value="MAP/MICROTUBULE AFFINITY-REGULATING KINASE"/>
    <property type="match status" value="1"/>
</dbReference>
<dbReference type="InterPro" id="IPR000719">
    <property type="entry name" value="Prot_kinase_dom"/>
</dbReference>
<dbReference type="GO" id="GO:0005524">
    <property type="term" value="F:ATP binding"/>
    <property type="evidence" value="ECO:0007669"/>
    <property type="project" value="UniProtKB-UniRule"/>
</dbReference>
<dbReference type="EMBL" id="KQ257454">
    <property type="protein sequence ID" value="KND01779.1"/>
    <property type="molecule type" value="Genomic_DNA"/>
</dbReference>
<dbReference type="CDD" id="cd14003">
    <property type="entry name" value="STKc_AMPK-like"/>
    <property type="match status" value="1"/>
</dbReference>
<feature type="compositionally biased region" description="Basic residues" evidence="5">
    <location>
        <begin position="74"/>
        <end position="83"/>
    </location>
</feature>
<keyword evidence="7" id="KW-0418">Kinase</keyword>
<dbReference type="STRING" id="645134.A0A0L0HLT8"/>
<dbReference type="InParanoid" id="A0A0L0HLT8"/>
<dbReference type="FunFam" id="3.30.200.20:FF:000042">
    <property type="entry name" value="Aurora kinase A"/>
    <property type="match status" value="1"/>
</dbReference>
<sequence length="456" mass="50384">MVFVATLTPAHSHHSPFPSAPAAISPVQTPATCIPRRSRTFSYPLHQDISAATTTPATPATTTTTATAAATKRPTTKRTRSKPTPHFDHPWWKGPAATQLTTVEEIIEPDTSRSLNHHPARRHSAGQVLHMDATYPGAKTSKTISEPLAHHTPRWKRPSISDAFPTTAPAAETKAAPTTECVGPYVVLKTLGSGAFSHVKLAVHSRDGKRVAIKMLEKHTPNSLHSPHQASNEASIIASLHHPHIVRLLDTIETPSHNCLILEYVPGGELYDLISDHPNMLTEDTIRRIFRELVQTVKYLHTNNVCHRDLKIENVLLDSSQNIKLTDFGLAKRFNPHIPLTTRCGSEEYAAPELVQAQPYDGRKTDIWALGIILFALLTGELPFSVRPGERPRGMFHRIARGDFKFPNSPGVSDSAKDLVKRILTPNPKKRATLDEILRHPWMAEKEVANTGALER</sequence>
<evidence type="ECO:0000256" key="5">
    <source>
        <dbReference type="SAM" id="MobiDB-lite"/>
    </source>
</evidence>
<dbReference type="PROSITE" id="PS00107">
    <property type="entry name" value="PROTEIN_KINASE_ATP"/>
    <property type="match status" value="1"/>
</dbReference>
<dbReference type="InterPro" id="IPR017441">
    <property type="entry name" value="Protein_kinase_ATP_BS"/>
</dbReference>
<dbReference type="GO" id="GO:0035556">
    <property type="term" value="P:intracellular signal transduction"/>
    <property type="evidence" value="ECO:0007669"/>
    <property type="project" value="TreeGrafter"/>
</dbReference>
<protein>
    <submittedName>
        <fullName evidence="7">CAMK/CAMKL/MARK protein kinase</fullName>
    </submittedName>
</protein>
<dbReference type="VEuPathDB" id="FungiDB:SPPG_03571"/>
<dbReference type="FunFam" id="1.10.510.10:FF:000571">
    <property type="entry name" value="Maternal embryonic leucine zipper kinase"/>
    <property type="match status" value="1"/>
</dbReference>
<dbReference type="SUPFAM" id="SSF56112">
    <property type="entry name" value="Protein kinase-like (PK-like)"/>
    <property type="match status" value="1"/>
</dbReference>
<evidence type="ECO:0000256" key="2">
    <source>
        <dbReference type="ARBA" id="ARBA00022840"/>
    </source>
</evidence>
<dbReference type="GeneID" id="27687079"/>
<keyword evidence="1 3" id="KW-0547">Nucleotide-binding</keyword>
<evidence type="ECO:0000256" key="4">
    <source>
        <dbReference type="RuleBase" id="RU000304"/>
    </source>
</evidence>
<evidence type="ECO:0000259" key="6">
    <source>
        <dbReference type="PROSITE" id="PS50011"/>
    </source>
</evidence>
<dbReference type="AlphaFoldDB" id="A0A0L0HLT8"/>
<reference evidence="7 8" key="1">
    <citation type="submission" date="2009-08" db="EMBL/GenBank/DDBJ databases">
        <title>The Genome Sequence of Spizellomyces punctatus strain DAOM BR117.</title>
        <authorList>
            <consortium name="The Broad Institute Genome Sequencing Platform"/>
            <person name="Russ C."/>
            <person name="Cuomo C."/>
            <person name="Shea T."/>
            <person name="Young S.K."/>
            <person name="Zeng Q."/>
            <person name="Koehrsen M."/>
            <person name="Haas B."/>
            <person name="Borodovsky M."/>
            <person name="Guigo R."/>
            <person name="Alvarado L."/>
            <person name="Berlin A."/>
            <person name="Bochicchio J."/>
            <person name="Borenstein D."/>
            <person name="Chapman S."/>
            <person name="Chen Z."/>
            <person name="Engels R."/>
            <person name="Freedman E."/>
            <person name="Gellesch M."/>
            <person name="Goldberg J."/>
            <person name="Griggs A."/>
            <person name="Gujja S."/>
            <person name="Heiman D."/>
            <person name="Hepburn T."/>
            <person name="Howarth C."/>
            <person name="Jen D."/>
            <person name="Larson L."/>
            <person name="Lewis B."/>
            <person name="Mehta T."/>
            <person name="Park D."/>
            <person name="Pearson M."/>
            <person name="Roberts A."/>
            <person name="Saif S."/>
            <person name="Shenoy N."/>
            <person name="Sisk P."/>
            <person name="Stolte C."/>
            <person name="Sykes S."/>
            <person name="Thomson T."/>
            <person name="Walk T."/>
            <person name="White J."/>
            <person name="Yandava C."/>
            <person name="Burger G."/>
            <person name="Gray M.W."/>
            <person name="Holland P.W.H."/>
            <person name="King N."/>
            <person name="Lang F.B.F."/>
            <person name="Roger A.J."/>
            <person name="Ruiz-Trillo I."/>
            <person name="Lander E."/>
            <person name="Nusbaum C."/>
        </authorList>
    </citation>
    <scope>NUCLEOTIDE SEQUENCE [LARGE SCALE GENOMIC DNA]</scope>
    <source>
        <strain evidence="7 8">DAOM BR117</strain>
    </source>
</reference>
<proteinExistence type="inferred from homology"/>
<dbReference type="GO" id="GO:0005737">
    <property type="term" value="C:cytoplasm"/>
    <property type="evidence" value="ECO:0007669"/>
    <property type="project" value="TreeGrafter"/>
</dbReference>
<dbReference type="Pfam" id="PF00069">
    <property type="entry name" value="Pkinase"/>
    <property type="match status" value="1"/>
</dbReference>
<gene>
    <name evidence="7" type="ORF">SPPG_03571</name>
</gene>
<feature type="region of interest" description="Disordered" evidence="5">
    <location>
        <begin position="5"/>
        <end position="25"/>
    </location>
</feature>
<name>A0A0L0HLT8_SPIPD</name>
<dbReference type="PANTHER" id="PTHR24346:SF75">
    <property type="entry name" value="AURORA KINASE"/>
    <property type="match status" value="1"/>
</dbReference>
<dbReference type="InterPro" id="IPR008271">
    <property type="entry name" value="Ser/Thr_kinase_AS"/>
</dbReference>
<feature type="compositionally biased region" description="Low complexity" evidence="5">
    <location>
        <begin position="52"/>
        <end position="73"/>
    </location>
</feature>
<dbReference type="Proteomes" id="UP000053201">
    <property type="component" value="Unassembled WGS sequence"/>
</dbReference>
<evidence type="ECO:0000313" key="7">
    <source>
        <dbReference type="EMBL" id="KND01779.1"/>
    </source>
</evidence>
<feature type="binding site" evidence="3">
    <location>
        <position position="214"/>
    </location>
    <ligand>
        <name>ATP</name>
        <dbReference type="ChEBI" id="CHEBI:30616"/>
    </ligand>
</feature>